<sequence>MQFRRFGILWKGMIENMEISRRTWTAALKLAVVLSVVAALVAVAASTLADVPQVAIVLPVIVVAFVTSWIQTGRVRRSAIHDLLAIPTSH</sequence>
<proteinExistence type="predicted"/>
<organism evidence="2 3">
    <name type="scientific">Ilumatobacter coccineus (strain NBRC 103263 / KCTC 29153 / YM16-304)</name>
    <dbReference type="NCBI Taxonomy" id="1313172"/>
    <lineage>
        <taxon>Bacteria</taxon>
        <taxon>Bacillati</taxon>
        <taxon>Actinomycetota</taxon>
        <taxon>Acidimicrobiia</taxon>
        <taxon>Acidimicrobiales</taxon>
        <taxon>Ilumatobacteraceae</taxon>
        <taxon>Ilumatobacter</taxon>
    </lineage>
</organism>
<accession>A0A6C7E440</accession>
<dbReference type="Proteomes" id="UP000011863">
    <property type="component" value="Chromosome"/>
</dbReference>
<dbReference type="AlphaFoldDB" id="A0A6C7E440"/>
<name>A0A6C7E440_ILUCY</name>
<feature type="transmembrane region" description="Helical" evidence="1">
    <location>
        <begin position="54"/>
        <end position="70"/>
    </location>
</feature>
<keyword evidence="1" id="KW-0472">Membrane</keyword>
<gene>
    <name evidence="2" type="ORF">YM304_13830</name>
</gene>
<keyword evidence="1" id="KW-1133">Transmembrane helix</keyword>
<evidence type="ECO:0000313" key="2">
    <source>
        <dbReference type="EMBL" id="BAN01697.1"/>
    </source>
</evidence>
<reference evidence="2 3" key="1">
    <citation type="journal article" date="2013" name="Int. J. Syst. Evol. Microbiol.">
        <title>Ilumatobacter nonamiense sp. nov. and Ilumatobacter coccineum sp. nov., isolated from seashore sand.</title>
        <authorList>
            <person name="Matsumoto A."/>
            <person name="Kasai H."/>
            <person name="Matsuo Y."/>
            <person name="Shizuri Y."/>
            <person name="Ichikawa N."/>
            <person name="Fujita N."/>
            <person name="Omura S."/>
            <person name="Takahashi Y."/>
        </authorList>
    </citation>
    <scope>NUCLEOTIDE SEQUENCE [LARGE SCALE GENOMIC DNA]</scope>
    <source>
        <strain evidence="3">NBRC 103263 / KCTC 29153 / YM16-304</strain>
    </source>
</reference>
<evidence type="ECO:0000313" key="3">
    <source>
        <dbReference type="Proteomes" id="UP000011863"/>
    </source>
</evidence>
<keyword evidence="1" id="KW-0812">Transmembrane</keyword>
<protein>
    <submittedName>
        <fullName evidence="2">Uncharacterized protein</fullName>
    </submittedName>
</protein>
<dbReference type="EMBL" id="AP012057">
    <property type="protein sequence ID" value="BAN01697.1"/>
    <property type="molecule type" value="Genomic_DNA"/>
</dbReference>
<evidence type="ECO:0000256" key="1">
    <source>
        <dbReference type="SAM" id="Phobius"/>
    </source>
</evidence>
<keyword evidence="3" id="KW-1185">Reference proteome</keyword>
<dbReference type="KEGG" id="aym:YM304_13830"/>